<dbReference type="Proteomes" id="UP000093928">
    <property type="component" value="Unassembled WGS sequence"/>
</dbReference>
<dbReference type="PROSITE" id="PS50104">
    <property type="entry name" value="TIR"/>
    <property type="match status" value="1"/>
</dbReference>
<protein>
    <recommendedName>
        <fullName evidence="1">TIR domain-containing protein</fullName>
    </recommendedName>
</protein>
<evidence type="ECO:0000313" key="2">
    <source>
        <dbReference type="EMBL" id="OBK29524.1"/>
    </source>
</evidence>
<dbReference type="EMBL" id="LZLS01000050">
    <property type="protein sequence ID" value="OBK29524.1"/>
    <property type="molecule type" value="Genomic_DNA"/>
</dbReference>
<dbReference type="InterPro" id="IPR035897">
    <property type="entry name" value="Toll_tir_struct_dom_sf"/>
</dbReference>
<name>A0A1A3P884_MYCAS</name>
<organism evidence="2 3">
    <name type="scientific">Mycobacterium asiaticum</name>
    <dbReference type="NCBI Taxonomy" id="1790"/>
    <lineage>
        <taxon>Bacteria</taxon>
        <taxon>Bacillati</taxon>
        <taxon>Actinomycetota</taxon>
        <taxon>Actinomycetes</taxon>
        <taxon>Mycobacteriales</taxon>
        <taxon>Mycobacteriaceae</taxon>
        <taxon>Mycobacterium</taxon>
    </lineage>
</organism>
<proteinExistence type="predicted"/>
<evidence type="ECO:0000259" key="1">
    <source>
        <dbReference type="PROSITE" id="PS50104"/>
    </source>
</evidence>
<dbReference type="Pfam" id="PF13676">
    <property type="entry name" value="TIR_2"/>
    <property type="match status" value="1"/>
</dbReference>
<accession>A0A1A3P884</accession>
<dbReference type="OrthoDB" id="9142262at2"/>
<evidence type="ECO:0000313" key="3">
    <source>
        <dbReference type="Proteomes" id="UP000093928"/>
    </source>
</evidence>
<dbReference type="InterPro" id="IPR000157">
    <property type="entry name" value="TIR_dom"/>
</dbReference>
<dbReference type="AlphaFoldDB" id="A0A1A3P884"/>
<dbReference type="SUPFAM" id="SSF52200">
    <property type="entry name" value="Toll/Interleukin receptor TIR domain"/>
    <property type="match status" value="1"/>
</dbReference>
<gene>
    <name evidence="2" type="ORF">A5634_18120</name>
</gene>
<reference evidence="2 3" key="1">
    <citation type="submission" date="2016-06" db="EMBL/GenBank/DDBJ databases">
        <authorList>
            <person name="Kjaerup R.B."/>
            <person name="Dalgaard T.S."/>
            <person name="Juul-Madsen H.R."/>
        </authorList>
    </citation>
    <scope>NUCLEOTIDE SEQUENCE [LARGE SCALE GENOMIC DNA]</scope>
    <source>
        <strain evidence="2 3">1165133.8</strain>
    </source>
</reference>
<dbReference type="Gene3D" id="3.40.50.10140">
    <property type="entry name" value="Toll/interleukin-1 receptor homology (TIR) domain"/>
    <property type="match status" value="1"/>
</dbReference>
<dbReference type="SMART" id="SM00255">
    <property type="entry name" value="TIR"/>
    <property type="match status" value="1"/>
</dbReference>
<sequence length="292" mass="33019">MAGLLGMATLHELFESEFRYGTLNCAMTFSADFGQTVCEAMARVYLAFDEYACFLAYYVTEEFATREKLQILLDQYEDSLSRCRGVNSAMSHPIYEPSWVWSYELVFTGRVILYVDATLDDPTKQALVAAGHARKLRVQIRDRSWEQFVNEDEKPLAFISHDSRDKPFVAELAQKLRSVLCPVWYDEFSLKPGDSLRESIDAGMRDSERCVVVLSPNFLSNPGWGKAEFNAAMNKHITSGGNVVIPIWHGVTRAEVADYSPLVADIVAINTDVGVDEVFQRLHRVLMGHDPR</sequence>
<comment type="caution">
    <text evidence="2">The sequence shown here is derived from an EMBL/GenBank/DDBJ whole genome shotgun (WGS) entry which is preliminary data.</text>
</comment>
<feature type="domain" description="TIR" evidence="1">
    <location>
        <begin position="153"/>
        <end position="286"/>
    </location>
</feature>
<dbReference type="GO" id="GO:0007165">
    <property type="term" value="P:signal transduction"/>
    <property type="evidence" value="ECO:0007669"/>
    <property type="project" value="InterPro"/>
</dbReference>